<evidence type="ECO:0000256" key="5">
    <source>
        <dbReference type="ARBA" id="ARBA00022659"/>
    </source>
</evidence>
<evidence type="ECO:0000256" key="9">
    <source>
        <dbReference type="ARBA" id="ARBA00022734"/>
    </source>
</evidence>
<reference evidence="24" key="1">
    <citation type="submission" date="2025-08" db="UniProtKB">
        <authorList>
            <consortium name="RefSeq"/>
        </authorList>
    </citation>
    <scope>IDENTIFICATION</scope>
</reference>
<dbReference type="SMART" id="SM00179">
    <property type="entry name" value="EGF_CA"/>
    <property type="match status" value="1"/>
</dbReference>
<organism evidence="23 24">
    <name type="scientific">Stegastes partitus</name>
    <name type="common">bicolor damselfish</name>
    <dbReference type="NCBI Taxonomy" id="144197"/>
    <lineage>
        <taxon>Eukaryota</taxon>
        <taxon>Metazoa</taxon>
        <taxon>Chordata</taxon>
        <taxon>Craniata</taxon>
        <taxon>Vertebrata</taxon>
        <taxon>Euteleostomi</taxon>
        <taxon>Actinopterygii</taxon>
        <taxon>Neopterygii</taxon>
        <taxon>Teleostei</taxon>
        <taxon>Neoteleostei</taxon>
        <taxon>Acanthomorphata</taxon>
        <taxon>Ovalentaria</taxon>
        <taxon>Pomacentridae</taxon>
        <taxon>Stegastes</taxon>
    </lineage>
</organism>
<feature type="disulfide bond" evidence="18">
    <location>
        <begin position="356"/>
        <end position="383"/>
    </location>
</feature>
<dbReference type="Gene3D" id="2.10.70.10">
    <property type="entry name" value="Complement Module, domain 1"/>
    <property type="match status" value="7"/>
</dbReference>
<keyword evidence="14 19" id="KW-0472">Membrane</keyword>
<dbReference type="InterPro" id="IPR001881">
    <property type="entry name" value="EGF-like_Ca-bd_dom"/>
</dbReference>
<evidence type="ECO:0000256" key="18">
    <source>
        <dbReference type="PROSITE-ProRule" id="PRU00302"/>
    </source>
</evidence>
<evidence type="ECO:0000256" key="2">
    <source>
        <dbReference type="ARBA" id="ARBA00007360"/>
    </source>
</evidence>
<sequence>MISSLPLSCALHVSTVQMSAGSGQKLLIAALIVFAHGGAQAWTYNYSTGPNQRWLEARQWCQKHFTDMVGIQNREETEFLNKLLPSNPKYYWIGIHKVAGAWTWAGSNQNVPEEAQNWATSEPDNIAGQDCVEIYIKRETDSAKWNNEKCRNKKGTVCYADSCMQDSCSAHADCVETVGSFTCRCHPGFFGPRCDEATACKPLPDPAHGFQRCFHPFGSSRFNSSCFFGCELGFRLVGESQLLCQAGGRWSRAAPLCQAGQCPVLNHTSFSGGRMTCSHPVAPYSYNSTCEFRCDDGYELTGDARMHCDHSGQWTASVPACTVIKCPAIISPATGSVTCVDAVEPFSFGSRCDFTCREGFYLTGDEALTCLASGRWSNATPTCTAVQCSRLKPPLHAHVQCKDPAAEHSYGSTCTVHCEDGFDLIGANVTTCSAQATWSHAPPDCRAKTCNPVQSPRHGSLSCSDPNAPFSFGSRCTETCDEGFLLNGTSSFECTSQGRWSADMPSCLVLTGTADTNCTSEGRWSREMPRCQARQCPLLAEAPRHGRMTCSHPDSPFSYGSVCSFECSEGFRLREAPAMTCNASGLWSQTPAGCQPVQCATLRASSSSLSMNCSHPLGNFSFGSQCAFACEEGSSLNGSSVLLCSPTGLWTDSPPSCIGMSMGTAMLLYAGAGAASAILILVLVGLVFLVMMQFKRKGESIMNDEQPWAETENPAFEF</sequence>
<keyword evidence="11" id="KW-0106">Calcium</keyword>
<dbReference type="CDD" id="cd00033">
    <property type="entry name" value="CCP"/>
    <property type="match status" value="7"/>
</dbReference>
<dbReference type="SUPFAM" id="SSF57535">
    <property type="entry name" value="Complement control module/SCR domain"/>
    <property type="match status" value="7"/>
</dbReference>
<name>A0A9Y4KIN2_9TELE</name>
<comment type="subcellular location">
    <subcellularLocation>
        <location evidence="1">Cell membrane</location>
        <topology evidence="1">Single-pass type I membrane protein</topology>
    </subcellularLocation>
</comment>
<dbReference type="GO" id="GO:0005886">
    <property type="term" value="C:plasma membrane"/>
    <property type="evidence" value="ECO:0007669"/>
    <property type="project" value="UniProtKB-SubCell"/>
</dbReference>
<dbReference type="AlphaFoldDB" id="A0A9Y4KIN2"/>
<feature type="disulfide bond" evidence="18">
    <location>
        <begin position="230"/>
        <end position="257"/>
    </location>
</feature>
<protein>
    <submittedName>
        <fullName evidence="24">p-selectin</fullName>
    </submittedName>
</protein>
<evidence type="ECO:0000313" key="24">
    <source>
        <dbReference type="RefSeq" id="XP_008291473.1"/>
    </source>
</evidence>
<comment type="caution">
    <text evidence="17">Lacks conserved residue(s) required for the propagation of feature annotation.</text>
</comment>
<dbReference type="InterPro" id="IPR051277">
    <property type="entry name" value="SEZ6_CSMD_C4BPB_Regulators"/>
</dbReference>
<evidence type="ECO:0000256" key="8">
    <source>
        <dbReference type="ARBA" id="ARBA00022729"/>
    </source>
</evidence>
<keyword evidence="7" id="KW-0479">Metal-binding</keyword>
<feature type="domain" description="Sushi" evidence="22">
    <location>
        <begin position="448"/>
        <end position="509"/>
    </location>
</feature>
<evidence type="ECO:0000256" key="16">
    <source>
        <dbReference type="ARBA" id="ARBA00023180"/>
    </source>
</evidence>
<feature type="domain" description="C-type lectin" evidence="21">
    <location>
        <begin position="39"/>
        <end position="159"/>
    </location>
</feature>
<evidence type="ECO:0000256" key="13">
    <source>
        <dbReference type="ARBA" id="ARBA00022989"/>
    </source>
</evidence>
<dbReference type="FunFam" id="3.10.100.10:FF:000007">
    <property type="entry name" value="L-selectin"/>
    <property type="match status" value="1"/>
</dbReference>
<evidence type="ECO:0000259" key="20">
    <source>
        <dbReference type="PROSITE" id="PS50026"/>
    </source>
</evidence>
<feature type="domain" description="Sushi" evidence="22">
    <location>
        <begin position="386"/>
        <end position="447"/>
    </location>
</feature>
<dbReference type="PROSITE" id="PS01186">
    <property type="entry name" value="EGF_2"/>
    <property type="match status" value="1"/>
</dbReference>
<dbReference type="InterPro" id="IPR000436">
    <property type="entry name" value="Sushi_SCR_CCP_dom"/>
</dbReference>
<dbReference type="InterPro" id="IPR000742">
    <property type="entry name" value="EGF"/>
</dbReference>
<feature type="disulfide bond" evidence="18">
    <location>
        <begin position="480"/>
        <end position="507"/>
    </location>
</feature>
<evidence type="ECO:0000313" key="23">
    <source>
        <dbReference type="Proteomes" id="UP000694891"/>
    </source>
</evidence>
<keyword evidence="10" id="KW-0677">Repeat</keyword>
<dbReference type="Proteomes" id="UP000694891">
    <property type="component" value="Unplaced"/>
</dbReference>
<evidence type="ECO:0000259" key="21">
    <source>
        <dbReference type="PROSITE" id="PS50041"/>
    </source>
</evidence>
<feature type="domain" description="Sushi" evidence="22">
    <location>
        <begin position="198"/>
        <end position="259"/>
    </location>
</feature>
<dbReference type="SUPFAM" id="SSF57196">
    <property type="entry name" value="EGF/Laminin"/>
    <property type="match status" value="1"/>
</dbReference>
<dbReference type="SMART" id="SM00181">
    <property type="entry name" value="EGF"/>
    <property type="match status" value="2"/>
</dbReference>
<dbReference type="InterPro" id="IPR033991">
    <property type="entry name" value="Selectin_CTLD"/>
</dbReference>
<keyword evidence="16" id="KW-0325">Glycoprotein</keyword>
<evidence type="ECO:0000256" key="14">
    <source>
        <dbReference type="ARBA" id="ARBA00023136"/>
    </source>
</evidence>
<dbReference type="CDD" id="cd00054">
    <property type="entry name" value="EGF_CA"/>
    <property type="match status" value="1"/>
</dbReference>
<feature type="domain" description="Sushi" evidence="22">
    <location>
        <begin position="324"/>
        <end position="385"/>
    </location>
</feature>
<keyword evidence="8" id="KW-0732">Signal</keyword>
<dbReference type="RefSeq" id="XP_008291473.1">
    <property type="nucleotide sequence ID" value="XM_008293251.1"/>
</dbReference>
<dbReference type="InterPro" id="IPR001304">
    <property type="entry name" value="C-type_lectin-like"/>
</dbReference>
<dbReference type="Pfam" id="PF00084">
    <property type="entry name" value="Sushi"/>
    <property type="match status" value="7"/>
</dbReference>
<evidence type="ECO:0000256" key="7">
    <source>
        <dbReference type="ARBA" id="ARBA00022723"/>
    </source>
</evidence>
<dbReference type="InterPro" id="IPR035976">
    <property type="entry name" value="Sushi/SCR/CCP_sf"/>
</dbReference>
<feature type="domain" description="Sushi" evidence="22">
    <location>
        <begin position="597"/>
        <end position="659"/>
    </location>
</feature>
<dbReference type="SUPFAM" id="SSF56436">
    <property type="entry name" value="C-type lectin-like"/>
    <property type="match status" value="1"/>
</dbReference>
<feature type="disulfide bond" evidence="18">
    <location>
        <begin position="567"/>
        <end position="594"/>
    </location>
</feature>
<keyword evidence="15 17" id="KW-1015">Disulfide bond</keyword>
<feature type="disulfide bond" evidence="18">
    <location>
        <begin position="418"/>
        <end position="445"/>
    </location>
</feature>
<evidence type="ECO:0000256" key="1">
    <source>
        <dbReference type="ARBA" id="ARBA00004251"/>
    </source>
</evidence>
<accession>A0A9Y4KIN2</accession>
<dbReference type="GO" id="GO:0007155">
    <property type="term" value="P:cell adhesion"/>
    <property type="evidence" value="ECO:0007669"/>
    <property type="project" value="UniProtKB-KW"/>
</dbReference>
<dbReference type="InterPro" id="IPR018378">
    <property type="entry name" value="C-type_lectin_CS"/>
</dbReference>
<keyword evidence="12" id="KW-0130">Cell adhesion</keyword>
<dbReference type="PANTHER" id="PTHR45656">
    <property type="entry name" value="PROTEIN CBR-CLEC-78"/>
    <property type="match status" value="1"/>
</dbReference>
<dbReference type="PROSITE" id="PS50026">
    <property type="entry name" value="EGF_3"/>
    <property type="match status" value="1"/>
</dbReference>
<evidence type="ECO:0000259" key="22">
    <source>
        <dbReference type="PROSITE" id="PS50923"/>
    </source>
</evidence>
<feature type="domain" description="EGF-like" evidence="20">
    <location>
        <begin position="159"/>
        <end position="195"/>
    </location>
</feature>
<comment type="similarity">
    <text evidence="2">Belongs to the selectin/LECAM family.</text>
</comment>
<dbReference type="PROSITE" id="PS00022">
    <property type="entry name" value="EGF_1"/>
    <property type="match status" value="1"/>
</dbReference>
<dbReference type="InterPro" id="IPR002396">
    <property type="entry name" value="Selectin_superfamily"/>
</dbReference>
<gene>
    <name evidence="24" type="primary">selp</name>
</gene>
<dbReference type="SMART" id="SM00032">
    <property type="entry name" value="CCP"/>
    <property type="match status" value="7"/>
</dbReference>
<dbReference type="PANTHER" id="PTHR45656:SF2">
    <property type="entry name" value="SEIZURE 6-LIKE PROTEIN 2"/>
    <property type="match status" value="1"/>
</dbReference>
<proteinExistence type="inferred from homology"/>
<dbReference type="CDD" id="cd03592">
    <property type="entry name" value="CLECT_selectins_like"/>
    <property type="match status" value="1"/>
</dbReference>
<evidence type="ECO:0000256" key="4">
    <source>
        <dbReference type="ARBA" id="ARBA00022536"/>
    </source>
</evidence>
<dbReference type="Pfam" id="PF00059">
    <property type="entry name" value="Lectin_C"/>
    <property type="match status" value="1"/>
</dbReference>
<feature type="transmembrane region" description="Helical" evidence="19">
    <location>
        <begin position="666"/>
        <end position="692"/>
    </location>
</feature>
<keyword evidence="5 18" id="KW-0768">Sushi</keyword>
<evidence type="ECO:0000256" key="10">
    <source>
        <dbReference type="ARBA" id="ARBA00022737"/>
    </source>
</evidence>
<keyword evidence="9" id="KW-0430">Lectin</keyword>
<feature type="domain" description="Sushi" evidence="22">
    <location>
        <begin position="260"/>
        <end position="323"/>
    </location>
</feature>
<dbReference type="GO" id="GO:0030246">
    <property type="term" value="F:carbohydrate binding"/>
    <property type="evidence" value="ECO:0007669"/>
    <property type="project" value="UniProtKB-KW"/>
</dbReference>
<evidence type="ECO:0000256" key="17">
    <source>
        <dbReference type="PROSITE-ProRule" id="PRU00076"/>
    </source>
</evidence>
<dbReference type="Gene3D" id="2.10.25.10">
    <property type="entry name" value="Laminin"/>
    <property type="match status" value="1"/>
</dbReference>
<feature type="domain" description="Sushi" evidence="22">
    <location>
        <begin position="534"/>
        <end position="596"/>
    </location>
</feature>
<dbReference type="GeneID" id="103365727"/>
<dbReference type="GO" id="GO:0005509">
    <property type="term" value="F:calcium ion binding"/>
    <property type="evidence" value="ECO:0007669"/>
    <property type="project" value="InterPro"/>
</dbReference>
<keyword evidence="6 19" id="KW-0812">Transmembrane</keyword>
<dbReference type="FunFam" id="2.10.70.10:FF:000001">
    <property type="entry name" value="Selectin P"/>
    <property type="match status" value="7"/>
</dbReference>
<keyword evidence="4 17" id="KW-0245">EGF-like domain</keyword>
<feature type="disulfide bond" evidence="18">
    <location>
        <begin position="630"/>
        <end position="657"/>
    </location>
</feature>
<dbReference type="PROSITE" id="PS50923">
    <property type="entry name" value="SUSHI"/>
    <property type="match status" value="7"/>
</dbReference>
<evidence type="ECO:0000256" key="15">
    <source>
        <dbReference type="ARBA" id="ARBA00023157"/>
    </source>
</evidence>
<feature type="disulfide bond" evidence="18">
    <location>
        <begin position="294"/>
        <end position="321"/>
    </location>
</feature>
<keyword evidence="13 19" id="KW-1133">Transmembrane helix</keyword>
<keyword evidence="3" id="KW-1003">Cell membrane</keyword>
<evidence type="ECO:0000256" key="6">
    <source>
        <dbReference type="ARBA" id="ARBA00022692"/>
    </source>
</evidence>
<evidence type="ECO:0000256" key="19">
    <source>
        <dbReference type="SAM" id="Phobius"/>
    </source>
</evidence>
<dbReference type="Gene3D" id="3.10.100.10">
    <property type="entry name" value="Mannose-Binding Protein A, subunit A"/>
    <property type="match status" value="1"/>
</dbReference>
<dbReference type="PRINTS" id="PR00343">
    <property type="entry name" value="SELECTIN"/>
</dbReference>
<evidence type="ECO:0000256" key="12">
    <source>
        <dbReference type="ARBA" id="ARBA00022889"/>
    </source>
</evidence>
<feature type="disulfide bond" evidence="17">
    <location>
        <begin position="185"/>
        <end position="194"/>
    </location>
</feature>
<dbReference type="InterPro" id="IPR016187">
    <property type="entry name" value="CTDL_fold"/>
</dbReference>
<evidence type="ECO:0000256" key="11">
    <source>
        <dbReference type="ARBA" id="ARBA00022837"/>
    </source>
</evidence>
<dbReference type="CTD" id="6403"/>
<dbReference type="SMART" id="SM00034">
    <property type="entry name" value="CLECT"/>
    <property type="match status" value="1"/>
</dbReference>
<dbReference type="InterPro" id="IPR016186">
    <property type="entry name" value="C-type_lectin-like/link_sf"/>
</dbReference>
<dbReference type="PROSITE" id="PS00615">
    <property type="entry name" value="C_TYPE_LECTIN_1"/>
    <property type="match status" value="1"/>
</dbReference>
<keyword evidence="23" id="KW-1185">Reference proteome</keyword>
<evidence type="ECO:0000256" key="3">
    <source>
        <dbReference type="ARBA" id="ARBA00022475"/>
    </source>
</evidence>
<dbReference type="PROSITE" id="PS50041">
    <property type="entry name" value="C_TYPE_LECTIN_2"/>
    <property type="match status" value="1"/>
</dbReference>